<accession>A0A1C3EBC8</accession>
<evidence type="ECO:0000256" key="1">
    <source>
        <dbReference type="SAM" id="Phobius"/>
    </source>
</evidence>
<comment type="caution">
    <text evidence="2">The sequence shown here is derived from an EMBL/GenBank/DDBJ whole genome shotgun (WGS) entry which is preliminary data.</text>
</comment>
<gene>
    <name evidence="2" type="ORF">A6X21_05750</name>
</gene>
<reference evidence="2 3" key="1">
    <citation type="submission" date="2016-05" db="EMBL/GenBank/DDBJ databases">
        <title>Genomic and physiological characterization of Planctopirus sp. isolated from fresh water lake.</title>
        <authorList>
            <person name="Subhash Y."/>
            <person name="Ramana C."/>
        </authorList>
    </citation>
    <scope>NUCLEOTIDE SEQUENCE [LARGE SCALE GENOMIC DNA]</scope>
    <source>
        <strain evidence="2 3">JC280</strain>
    </source>
</reference>
<proteinExistence type="predicted"/>
<feature type="transmembrane region" description="Helical" evidence="1">
    <location>
        <begin position="64"/>
        <end position="83"/>
    </location>
</feature>
<dbReference type="RefSeq" id="WP_068848344.1">
    <property type="nucleotide sequence ID" value="NZ_LYDR01000108.1"/>
</dbReference>
<evidence type="ECO:0000313" key="3">
    <source>
        <dbReference type="Proteomes" id="UP000094828"/>
    </source>
</evidence>
<organism evidence="2 3">
    <name type="scientific">Planctopirus hydrillae</name>
    <dbReference type="NCBI Taxonomy" id="1841610"/>
    <lineage>
        <taxon>Bacteria</taxon>
        <taxon>Pseudomonadati</taxon>
        <taxon>Planctomycetota</taxon>
        <taxon>Planctomycetia</taxon>
        <taxon>Planctomycetales</taxon>
        <taxon>Planctomycetaceae</taxon>
        <taxon>Planctopirus</taxon>
    </lineage>
</organism>
<keyword evidence="1" id="KW-0472">Membrane</keyword>
<dbReference type="EMBL" id="LYDR01000108">
    <property type="protein sequence ID" value="ODA30535.1"/>
    <property type="molecule type" value="Genomic_DNA"/>
</dbReference>
<name>A0A1C3EBC8_9PLAN</name>
<dbReference type="Proteomes" id="UP000094828">
    <property type="component" value="Unassembled WGS sequence"/>
</dbReference>
<keyword evidence="1" id="KW-0812">Transmembrane</keyword>
<keyword evidence="3" id="KW-1185">Reference proteome</keyword>
<protein>
    <submittedName>
        <fullName evidence="2">Uncharacterized protein</fullName>
    </submittedName>
</protein>
<dbReference type="AlphaFoldDB" id="A0A1C3EBC8"/>
<dbReference type="OrthoDB" id="298910at2"/>
<evidence type="ECO:0000313" key="2">
    <source>
        <dbReference type="EMBL" id="ODA30535.1"/>
    </source>
</evidence>
<sequence>MFFNPMWHSEVERSGKWRCTPWGYALHGFSALIRFCALLFMDITMGRTIYFAVLGLGEFHRRELWILPLALFMELIGKALYHLSWAMAHWKGFVYNQERMEASWVENGERQIHTRDP</sequence>
<keyword evidence="1" id="KW-1133">Transmembrane helix</keyword>